<organism evidence="9 10">
    <name type="scientific">Zophobas morio</name>
    <dbReference type="NCBI Taxonomy" id="2755281"/>
    <lineage>
        <taxon>Eukaryota</taxon>
        <taxon>Metazoa</taxon>
        <taxon>Ecdysozoa</taxon>
        <taxon>Arthropoda</taxon>
        <taxon>Hexapoda</taxon>
        <taxon>Insecta</taxon>
        <taxon>Pterygota</taxon>
        <taxon>Neoptera</taxon>
        <taxon>Endopterygota</taxon>
        <taxon>Coleoptera</taxon>
        <taxon>Polyphaga</taxon>
        <taxon>Cucujiformia</taxon>
        <taxon>Tenebrionidae</taxon>
        <taxon>Zophobas</taxon>
    </lineage>
</organism>
<dbReference type="GO" id="GO:0005576">
    <property type="term" value="C:extracellular region"/>
    <property type="evidence" value="ECO:0007669"/>
    <property type="project" value="UniProtKB-SubCell"/>
</dbReference>
<keyword evidence="10" id="KW-1185">Reference proteome</keyword>
<gene>
    <name evidence="9" type="ORF">Zmor_014947</name>
</gene>
<comment type="caution">
    <text evidence="9">The sequence shown here is derived from an EMBL/GenBank/DDBJ whole genome shotgun (WGS) entry which is preliminary data.</text>
</comment>
<dbReference type="InterPro" id="IPR001254">
    <property type="entry name" value="Trypsin_dom"/>
</dbReference>
<accession>A0AA38MGQ2</accession>
<dbReference type="SUPFAM" id="SSF50494">
    <property type="entry name" value="Trypsin-like serine proteases"/>
    <property type="match status" value="1"/>
</dbReference>
<evidence type="ECO:0000256" key="2">
    <source>
        <dbReference type="ARBA" id="ARBA00022525"/>
    </source>
</evidence>
<dbReference type="Proteomes" id="UP001168821">
    <property type="component" value="Unassembled WGS sequence"/>
</dbReference>
<feature type="chain" id="PRO_5041465610" description="Phenoloxidase-activating factor 2" evidence="7">
    <location>
        <begin position="22"/>
        <end position="332"/>
    </location>
</feature>
<dbReference type="CDD" id="cd00190">
    <property type="entry name" value="Tryp_SPc"/>
    <property type="match status" value="1"/>
</dbReference>
<keyword evidence="3" id="KW-1015">Disulfide bond</keyword>
<dbReference type="Pfam" id="PF00089">
    <property type="entry name" value="Trypsin"/>
    <property type="match status" value="1"/>
</dbReference>
<evidence type="ECO:0000256" key="6">
    <source>
        <dbReference type="ARBA" id="ARBA00076468"/>
    </source>
</evidence>
<feature type="signal peptide" evidence="7">
    <location>
        <begin position="1"/>
        <end position="21"/>
    </location>
</feature>
<dbReference type="EMBL" id="JALNTZ010000004">
    <property type="protein sequence ID" value="KAJ3655837.1"/>
    <property type="molecule type" value="Genomic_DNA"/>
</dbReference>
<dbReference type="PANTHER" id="PTHR24256">
    <property type="entry name" value="TRYPTASE-RELATED"/>
    <property type="match status" value="1"/>
</dbReference>
<dbReference type="InterPro" id="IPR043504">
    <property type="entry name" value="Peptidase_S1_PA_chymotrypsin"/>
</dbReference>
<comment type="subcellular location">
    <subcellularLocation>
        <location evidence="1">Secreted</location>
    </subcellularLocation>
</comment>
<dbReference type="PROSITE" id="PS00134">
    <property type="entry name" value="TRYPSIN_HIS"/>
    <property type="match status" value="1"/>
</dbReference>
<evidence type="ECO:0000256" key="4">
    <source>
        <dbReference type="ARBA" id="ARBA00024195"/>
    </source>
</evidence>
<comment type="similarity">
    <text evidence="4">Belongs to the peptidase S1 family. CLIP subfamily.</text>
</comment>
<dbReference type="Gene3D" id="2.40.10.10">
    <property type="entry name" value="Trypsin-like serine proteases"/>
    <property type="match status" value="1"/>
</dbReference>
<dbReference type="PRINTS" id="PR00722">
    <property type="entry name" value="CHYMOTRYPSIN"/>
</dbReference>
<dbReference type="AlphaFoldDB" id="A0AA38MGQ2"/>
<evidence type="ECO:0000256" key="1">
    <source>
        <dbReference type="ARBA" id="ARBA00004613"/>
    </source>
</evidence>
<proteinExistence type="inferred from homology"/>
<name>A0AA38MGQ2_9CUCU</name>
<dbReference type="GO" id="GO:0006508">
    <property type="term" value="P:proteolysis"/>
    <property type="evidence" value="ECO:0007669"/>
    <property type="project" value="InterPro"/>
</dbReference>
<dbReference type="SMART" id="SM00020">
    <property type="entry name" value="Tryp_SPc"/>
    <property type="match status" value="1"/>
</dbReference>
<keyword evidence="7" id="KW-0732">Signal</keyword>
<dbReference type="PROSITE" id="PS50240">
    <property type="entry name" value="TRYPSIN_DOM"/>
    <property type="match status" value="1"/>
</dbReference>
<evidence type="ECO:0000256" key="5">
    <source>
        <dbReference type="ARBA" id="ARBA00068096"/>
    </source>
</evidence>
<evidence type="ECO:0000259" key="8">
    <source>
        <dbReference type="PROSITE" id="PS50240"/>
    </source>
</evidence>
<evidence type="ECO:0000313" key="9">
    <source>
        <dbReference type="EMBL" id="KAJ3655837.1"/>
    </source>
</evidence>
<evidence type="ECO:0000313" key="10">
    <source>
        <dbReference type="Proteomes" id="UP001168821"/>
    </source>
</evidence>
<evidence type="ECO:0000256" key="3">
    <source>
        <dbReference type="ARBA" id="ARBA00023157"/>
    </source>
</evidence>
<dbReference type="InterPro" id="IPR001314">
    <property type="entry name" value="Peptidase_S1A"/>
</dbReference>
<keyword evidence="2" id="KW-0964">Secreted</keyword>
<dbReference type="InterPro" id="IPR051487">
    <property type="entry name" value="Ser/Thr_Proteases_Immune/Dev"/>
</dbReference>
<dbReference type="GO" id="GO:0004252">
    <property type="term" value="F:serine-type endopeptidase activity"/>
    <property type="evidence" value="ECO:0007669"/>
    <property type="project" value="InterPro"/>
</dbReference>
<dbReference type="FunFam" id="2.40.10.10:FF:000038">
    <property type="entry name" value="Serine protease"/>
    <property type="match status" value="1"/>
</dbReference>
<evidence type="ECO:0000256" key="7">
    <source>
        <dbReference type="SAM" id="SignalP"/>
    </source>
</evidence>
<feature type="domain" description="Peptidase S1" evidence="8">
    <location>
        <begin position="80"/>
        <end position="318"/>
    </location>
</feature>
<sequence>MLCINFLLFVVCIAYSEQCFCVPFSVCSLKDISDTEEFNSLKLNMWGFPCESDADVCCDVRCGERRLDTQPFNDNTSYRIFNSHTKANFAEFPWMLAIFYRNGYRCGGSLIHPQVALTAAHCVDKLGPYKVRAGDWDRYSRNEPLEHEDRAAAKIIIHGAYDAHSLKNDIALIIVDKPFPLQENIGVVCLPPENSNPIPKECLVTGWGKTSHQSRYSNILNKATFPMVSHSFCEMALQMASLGPWFKLDSTFICAGGEKKDSCKGDGGSPLMCGIADTKNVYEQFGIVSWGLICGTTDAPGVYVSVAKFVNWIDRQMVLNGFNNSVYKYDRK</sequence>
<dbReference type="InterPro" id="IPR009003">
    <property type="entry name" value="Peptidase_S1_PA"/>
</dbReference>
<reference evidence="9" key="1">
    <citation type="journal article" date="2023" name="G3 (Bethesda)">
        <title>Whole genome assemblies of Zophobas morio and Tenebrio molitor.</title>
        <authorList>
            <person name="Kaur S."/>
            <person name="Stinson S.A."/>
            <person name="diCenzo G.C."/>
        </authorList>
    </citation>
    <scope>NUCLEOTIDE SEQUENCE</scope>
    <source>
        <strain evidence="9">QUZm001</strain>
    </source>
</reference>
<dbReference type="InterPro" id="IPR018114">
    <property type="entry name" value="TRYPSIN_HIS"/>
</dbReference>
<protein>
    <recommendedName>
        <fullName evidence="5">Phenoloxidase-activating factor 2</fullName>
    </recommendedName>
    <alternativeName>
        <fullName evidence="6">Prophenoloxidase-activating factor II</fullName>
    </alternativeName>
</protein>